<reference evidence="3" key="2">
    <citation type="journal article" date="2014" name="Nat. Commun.">
        <title>The cavefish genome reveals candidate genes for eye loss.</title>
        <authorList>
            <person name="McGaugh S.E."/>
            <person name="Gross J.B."/>
            <person name="Aken B."/>
            <person name="Blin M."/>
            <person name="Borowsky R."/>
            <person name="Chalopin D."/>
            <person name="Hinaux H."/>
            <person name="Jeffery W.R."/>
            <person name="Keene A."/>
            <person name="Ma L."/>
            <person name="Minx P."/>
            <person name="Murphy D."/>
            <person name="O'Quin K.E."/>
            <person name="Retaux S."/>
            <person name="Rohner N."/>
            <person name="Searle S.M."/>
            <person name="Stahl B.A."/>
            <person name="Tabin C."/>
            <person name="Volff J.N."/>
            <person name="Yoshizawa M."/>
            <person name="Warren W.C."/>
        </authorList>
    </citation>
    <scope>NUCLEOTIDE SEQUENCE [LARGE SCALE GENOMIC DNA]</scope>
    <source>
        <strain evidence="3">female</strain>
    </source>
</reference>
<dbReference type="GO" id="GO:0005856">
    <property type="term" value="C:cytoskeleton"/>
    <property type="evidence" value="ECO:0007669"/>
    <property type="project" value="TreeGrafter"/>
</dbReference>
<feature type="region of interest" description="Disordered" evidence="1">
    <location>
        <begin position="1"/>
        <end position="21"/>
    </location>
</feature>
<dbReference type="FunCoup" id="A0A3B1IIY0">
    <property type="interactions" value="4"/>
</dbReference>
<dbReference type="AlphaFoldDB" id="A0A3B1IIY0"/>
<sequence length="254" mass="27693">MSETEKKRPIIAGREKGPGPGRYALPSTIGFVGHDFTKATSPAYTFHGKMSENMYNIDSSPGPRYNIDAKVTRFGRDGSPAYSIYGRTPGPKEMFQTPGPGAYNPEIAPVCSTQRKPPSYTMGYRTPYRSADTVPAPNKYTLPALMGSSVLTKPASASYTISGRFKFGSYAEDLSNTPGPGRYNRPDPNVYLPRQPAFSMLGRHDGKPSETMPRPGPGSHNPENVTTHKPRAPAFTLGIRHSDFVTPLVVHLLD</sequence>
<keyword evidence="3" id="KW-1185">Reference proteome</keyword>
<dbReference type="Pfam" id="PF07004">
    <property type="entry name" value="SHIPPO-rpt"/>
    <property type="match status" value="4"/>
</dbReference>
<protein>
    <submittedName>
        <fullName evidence="2">CIMAP1 family member D</fullName>
    </submittedName>
</protein>
<dbReference type="Proteomes" id="UP000018467">
    <property type="component" value="Unassembled WGS sequence"/>
</dbReference>
<dbReference type="InParanoid" id="A0A3B1IIY0"/>
<dbReference type="OMA" id="FKKCGPG"/>
<reference evidence="3" key="1">
    <citation type="submission" date="2013-03" db="EMBL/GenBank/DDBJ databases">
        <authorList>
            <person name="Jeffery W."/>
            <person name="Warren W."/>
            <person name="Wilson R.K."/>
        </authorList>
    </citation>
    <scope>NUCLEOTIDE SEQUENCE</scope>
    <source>
        <strain evidence="3">female</strain>
    </source>
</reference>
<proteinExistence type="predicted"/>
<reference evidence="2" key="4">
    <citation type="submission" date="2025-09" db="UniProtKB">
        <authorList>
            <consortium name="Ensembl"/>
        </authorList>
    </citation>
    <scope>IDENTIFICATION</scope>
</reference>
<organism evidence="2 3">
    <name type="scientific">Astyanax mexicanus</name>
    <name type="common">Blind cave fish</name>
    <name type="synonym">Astyanax fasciatus mexicanus</name>
    <dbReference type="NCBI Taxonomy" id="7994"/>
    <lineage>
        <taxon>Eukaryota</taxon>
        <taxon>Metazoa</taxon>
        <taxon>Chordata</taxon>
        <taxon>Craniata</taxon>
        <taxon>Vertebrata</taxon>
        <taxon>Euteleostomi</taxon>
        <taxon>Actinopterygii</taxon>
        <taxon>Neopterygii</taxon>
        <taxon>Teleostei</taxon>
        <taxon>Ostariophysi</taxon>
        <taxon>Characiformes</taxon>
        <taxon>Characoidei</taxon>
        <taxon>Acestrorhamphidae</taxon>
        <taxon>Acestrorhamphinae</taxon>
        <taxon>Astyanax</taxon>
    </lineage>
</organism>
<dbReference type="InterPro" id="IPR010736">
    <property type="entry name" value="SHIPPO-rpt"/>
</dbReference>
<evidence type="ECO:0000313" key="3">
    <source>
        <dbReference type="Proteomes" id="UP000018467"/>
    </source>
</evidence>
<dbReference type="OrthoDB" id="429991at2759"/>
<accession>A0A3B1IIY0</accession>
<feature type="compositionally biased region" description="Basic and acidic residues" evidence="1">
    <location>
        <begin position="1"/>
        <end position="17"/>
    </location>
</feature>
<dbReference type="PANTHER" id="PTHR21580">
    <property type="entry name" value="SHIPPO-1-RELATED"/>
    <property type="match status" value="1"/>
</dbReference>
<dbReference type="GeneID" id="103025199"/>
<dbReference type="CTD" id="284451"/>
<evidence type="ECO:0000313" key="2">
    <source>
        <dbReference type="Ensembl" id="ENSAMXP00000029837.1"/>
    </source>
</evidence>
<name>A0A3B1IIY0_ASTMX</name>
<dbReference type="Bgee" id="ENSAMXG00000037822">
    <property type="expression patterns" value="Expressed in mesonephros and 2 other cell types or tissues"/>
</dbReference>
<dbReference type="InterPro" id="IPR051291">
    <property type="entry name" value="CIMAP"/>
</dbReference>
<dbReference type="Ensembl" id="ENSAMXT00000057288.1">
    <property type="protein sequence ID" value="ENSAMXP00000029837.1"/>
    <property type="gene ID" value="ENSAMXG00000037822.1"/>
</dbReference>
<dbReference type="KEGG" id="amex:103025199"/>
<dbReference type="GeneTree" id="ENSGT00940000160480"/>
<dbReference type="GO" id="GO:0007286">
    <property type="term" value="P:spermatid development"/>
    <property type="evidence" value="ECO:0007669"/>
    <property type="project" value="Ensembl"/>
</dbReference>
<evidence type="ECO:0000256" key="1">
    <source>
        <dbReference type="SAM" id="MobiDB-lite"/>
    </source>
</evidence>
<feature type="region of interest" description="Disordered" evidence="1">
    <location>
        <begin position="202"/>
        <end position="229"/>
    </location>
</feature>
<reference evidence="2" key="3">
    <citation type="submission" date="2025-08" db="UniProtKB">
        <authorList>
            <consortium name="Ensembl"/>
        </authorList>
    </citation>
    <scope>IDENTIFICATION</scope>
</reference>
<dbReference type="STRING" id="7994.ENSAMXP00000029837"/>
<dbReference type="PANTHER" id="PTHR21580:SF57">
    <property type="entry name" value="OUTER DENSE FIBER OF SPERM TAILS 3-LIKE 2-RELATED"/>
    <property type="match status" value="1"/>
</dbReference>